<keyword evidence="5 9" id="KW-0375">Hydrogen ion transport</keyword>
<comment type="subcellular location">
    <subcellularLocation>
        <location evidence="1">Membrane</location>
        <topology evidence="1">Multi-pass membrane protein</topology>
    </subcellularLocation>
</comment>
<evidence type="ECO:0000256" key="7">
    <source>
        <dbReference type="ARBA" id="ARBA00023065"/>
    </source>
</evidence>
<comment type="function">
    <text evidence="9">Essential component of the vacuolar proton pump (V-ATPase), a multimeric enzyme that catalyzes the translocation of protons across the membranes. Required for assembly and activity of the V-ATPase.</text>
</comment>
<reference evidence="11 12" key="2">
    <citation type="journal article" date="2023" name="Mol. Biol. Evol.">
        <title>Genomics of Secondarily Temperate Adaptation in the Only Non-Antarctic Icefish.</title>
        <authorList>
            <person name="Rivera-Colon A.G."/>
            <person name="Rayamajhi N."/>
            <person name="Minhas B.F."/>
            <person name="Madrigal G."/>
            <person name="Bilyk K.T."/>
            <person name="Yoon V."/>
            <person name="Hune M."/>
            <person name="Gregory S."/>
            <person name="Cheng C.H.C."/>
            <person name="Catchen J.M."/>
        </authorList>
    </citation>
    <scope>NUCLEOTIDE SEQUENCE [LARGE SCALE GENOMIC DNA]</scope>
    <source>
        <strain evidence="11">JMC-PN-2008</strain>
    </source>
</reference>
<comment type="caution">
    <text evidence="11">The sequence shown here is derived from an EMBL/GenBank/DDBJ whole genome shotgun (WGS) entry which is preliminary data.</text>
</comment>
<dbReference type="Proteomes" id="UP001346869">
    <property type="component" value="Unassembled WGS sequence"/>
</dbReference>
<keyword evidence="12" id="KW-1185">Reference proteome</keyword>
<feature type="transmembrane region" description="Helical" evidence="9">
    <location>
        <begin position="409"/>
        <end position="434"/>
    </location>
</feature>
<dbReference type="GO" id="GO:0051117">
    <property type="term" value="F:ATPase binding"/>
    <property type="evidence" value="ECO:0007669"/>
    <property type="project" value="TreeGrafter"/>
</dbReference>
<dbReference type="InterPro" id="IPR026028">
    <property type="entry name" value="V-type_ATPase_116kDa_su_euka"/>
</dbReference>
<reference evidence="11 12" key="1">
    <citation type="journal article" date="2023" name="Genes (Basel)">
        <title>Chromosome-Level Genome Assembly and Circadian Gene Repertoire of the Patagonia Blennie Eleginops maclovinus-The Closest Ancestral Proxy of Antarctic Cryonotothenioids.</title>
        <authorList>
            <person name="Cheng C.C."/>
            <person name="Rivera-Colon A.G."/>
            <person name="Minhas B.F."/>
            <person name="Wilson L."/>
            <person name="Rayamajhi N."/>
            <person name="Vargas-Chacoff L."/>
            <person name="Catchen J.M."/>
        </authorList>
    </citation>
    <scope>NUCLEOTIDE SEQUENCE [LARGE SCALE GENOMIC DNA]</scope>
    <source>
        <strain evidence="11">JMC-PN-2008</strain>
    </source>
</reference>
<proteinExistence type="inferred from homology"/>
<evidence type="ECO:0000256" key="9">
    <source>
        <dbReference type="RuleBase" id="RU361189"/>
    </source>
</evidence>
<evidence type="ECO:0000256" key="6">
    <source>
        <dbReference type="ARBA" id="ARBA00022989"/>
    </source>
</evidence>
<keyword evidence="8 9" id="KW-0472">Membrane</keyword>
<evidence type="ECO:0000256" key="1">
    <source>
        <dbReference type="ARBA" id="ARBA00004141"/>
    </source>
</evidence>
<dbReference type="GO" id="GO:0005886">
    <property type="term" value="C:plasma membrane"/>
    <property type="evidence" value="ECO:0007669"/>
    <property type="project" value="TreeGrafter"/>
</dbReference>
<dbReference type="PANTHER" id="PTHR11629">
    <property type="entry name" value="VACUOLAR PROTON ATPASES"/>
    <property type="match status" value="1"/>
</dbReference>
<dbReference type="EMBL" id="JAUZQC010000005">
    <property type="protein sequence ID" value="KAK5871471.1"/>
    <property type="molecule type" value="Genomic_DNA"/>
</dbReference>
<keyword evidence="4 9" id="KW-0812">Transmembrane</keyword>
<feature type="coiled-coil region" evidence="10">
    <location>
        <begin position="94"/>
        <end position="128"/>
    </location>
</feature>
<dbReference type="AlphaFoldDB" id="A0AAN7XWP1"/>
<keyword evidence="10" id="KW-0175">Coiled coil</keyword>
<dbReference type="PANTHER" id="PTHR11629:SF22">
    <property type="entry name" value="V-TYPE PROTON ATPASE 116 KDA SUBUNIT A 2"/>
    <property type="match status" value="1"/>
</dbReference>
<evidence type="ECO:0000256" key="10">
    <source>
        <dbReference type="SAM" id="Coils"/>
    </source>
</evidence>
<dbReference type="GO" id="GO:0000220">
    <property type="term" value="C:vacuolar proton-transporting V-type ATPase, V0 domain"/>
    <property type="evidence" value="ECO:0007669"/>
    <property type="project" value="InterPro"/>
</dbReference>
<dbReference type="Pfam" id="PF01496">
    <property type="entry name" value="V_ATPase_I"/>
    <property type="match status" value="2"/>
</dbReference>
<dbReference type="PIRSF" id="PIRSF001293">
    <property type="entry name" value="ATP6V0A1"/>
    <property type="match status" value="1"/>
</dbReference>
<feature type="transmembrane region" description="Helical" evidence="9">
    <location>
        <begin position="470"/>
        <end position="488"/>
    </location>
</feature>
<organism evidence="11 12">
    <name type="scientific">Eleginops maclovinus</name>
    <name type="common">Patagonian blennie</name>
    <name type="synonym">Eleginus maclovinus</name>
    <dbReference type="NCBI Taxonomy" id="56733"/>
    <lineage>
        <taxon>Eukaryota</taxon>
        <taxon>Metazoa</taxon>
        <taxon>Chordata</taxon>
        <taxon>Craniata</taxon>
        <taxon>Vertebrata</taxon>
        <taxon>Euteleostomi</taxon>
        <taxon>Actinopterygii</taxon>
        <taxon>Neopterygii</taxon>
        <taxon>Teleostei</taxon>
        <taxon>Neoteleostei</taxon>
        <taxon>Acanthomorphata</taxon>
        <taxon>Eupercaria</taxon>
        <taxon>Perciformes</taxon>
        <taxon>Notothenioidei</taxon>
        <taxon>Eleginopidae</taxon>
        <taxon>Eleginops</taxon>
    </lineage>
</organism>
<evidence type="ECO:0000256" key="8">
    <source>
        <dbReference type="ARBA" id="ARBA00023136"/>
    </source>
</evidence>
<evidence type="ECO:0000256" key="3">
    <source>
        <dbReference type="ARBA" id="ARBA00022448"/>
    </source>
</evidence>
<protein>
    <recommendedName>
        <fullName evidence="9">V-type proton ATPase subunit a</fullName>
    </recommendedName>
</protein>
<gene>
    <name evidence="11" type="ORF">PBY51_004352</name>
</gene>
<dbReference type="GO" id="GO:0007035">
    <property type="term" value="P:vacuolar acidification"/>
    <property type="evidence" value="ECO:0007669"/>
    <property type="project" value="TreeGrafter"/>
</dbReference>
<sequence length="822" mass="95020">MCSLLRGEEMCLAQLFLQSGSAYDCISELGELGLVEFRDLNPSVNTFQRKHVNEIKKCEEMERILGYLLREVKKADISLPERDVNPVAPLPKHVIAIMEQLQRLEVELGEVTRNKEKLQRNLLELTEYTHMLRITRNFVQRSAEREPLQVQYEEFPFLEKDTMMDYSSMQRLGAKLGFISGLIQRTKIQAFERMLWRVCKGYTILSYAEVEDYLEDPDTGEPSKRVVFLISYWGDQIGQKVKKICDCYHCHLYPYPSNNEERNDVVEGLRTRIQDLHTVLLRTEEYLKQVLIKASESVYTWVIQVKKMKAIYYILNLCSLDVTNKCLIAEVWCPVNDIPTLQRALEEGSRKSGSTVPSFVNRIPTNDAPPTLIRTNKFTSGFQNIVDAYGVGNYREVNPAPFTIITFPFLFAVMFGDLGHGTIMALFALGMVLYENNRKLKNTRNEIWNTFFEGRYIILMMGLPCSERRCGRLLISMGIVFSLWIQMLREFFTGPYPLGIDPIWNLASNRLTFLNSYKMKMSVIVGIIHMSFGVVLSTFNHLHFRKKYNLYLVFLPELLFLLCLFGYLVFMIIYKWLVFTAKESRHAPSILIHFINMFLMQGDGVQPLYPRQTGLQLFLVVIAVLSVPVLLVGKPVYLYWLHNGSHRLGMYRGYERVRRNSEEELYLMRAHDMEEGSGHSDLSTSGERQKEEFDFGDEFLHQAIHTIEYCLGCVSNTASYLRLWALSLAHAQLSEVLWEMVMRVGLRMDTTLGVLFLVPVFCLFAVLTVSILLVMEGLSAFLHALRLHWVEFQNKFYSGTGIKFCPFSFSLLPSSFEHDGLL</sequence>
<dbReference type="InterPro" id="IPR002490">
    <property type="entry name" value="V-ATPase_116kDa_su"/>
</dbReference>
<keyword evidence="6 9" id="KW-1133">Transmembrane helix</keyword>
<keyword evidence="3 9" id="KW-0813">Transport</keyword>
<dbReference type="GO" id="GO:0046961">
    <property type="term" value="F:proton-transporting ATPase activity, rotational mechanism"/>
    <property type="evidence" value="ECO:0007669"/>
    <property type="project" value="InterPro"/>
</dbReference>
<feature type="transmembrane region" description="Helical" evidence="9">
    <location>
        <begin position="551"/>
        <end position="574"/>
    </location>
</feature>
<evidence type="ECO:0000256" key="2">
    <source>
        <dbReference type="ARBA" id="ARBA00009904"/>
    </source>
</evidence>
<evidence type="ECO:0000313" key="11">
    <source>
        <dbReference type="EMBL" id="KAK5871471.1"/>
    </source>
</evidence>
<feature type="transmembrane region" description="Helical" evidence="9">
    <location>
        <begin position="617"/>
        <end position="640"/>
    </location>
</feature>
<feature type="transmembrane region" description="Helical" evidence="9">
    <location>
        <begin position="521"/>
        <end position="539"/>
    </location>
</feature>
<comment type="similarity">
    <text evidence="2 9">Belongs to the V-ATPase 116 kDa subunit family.</text>
</comment>
<keyword evidence="7 9" id="KW-0406">Ion transport</keyword>
<evidence type="ECO:0000313" key="12">
    <source>
        <dbReference type="Proteomes" id="UP001346869"/>
    </source>
</evidence>
<feature type="transmembrane region" description="Helical" evidence="9">
    <location>
        <begin position="752"/>
        <end position="775"/>
    </location>
</feature>
<accession>A0AAN7XWP1</accession>
<evidence type="ECO:0000256" key="4">
    <source>
        <dbReference type="ARBA" id="ARBA00022692"/>
    </source>
</evidence>
<evidence type="ECO:0000256" key="5">
    <source>
        <dbReference type="ARBA" id="ARBA00022781"/>
    </source>
</evidence>
<name>A0AAN7XWP1_ELEMC</name>